<reference evidence="2" key="1">
    <citation type="submission" date="2013-10" db="EMBL/GenBank/DDBJ databases">
        <title>Genome sequencing of Onchocerca volvulus.</title>
        <authorList>
            <person name="Cotton J."/>
            <person name="Tsai J."/>
            <person name="Stanley E."/>
            <person name="Tracey A."/>
            <person name="Holroyd N."/>
            <person name="Lustigman S."/>
            <person name="Berriman M."/>
        </authorList>
    </citation>
    <scope>NUCLEOTIDE SEQUENCE</scope>
</reference>
<organism evidence="1 2">
    <name type="scientific">Onchocerca volvulus</name>
    <dbReference type="NCBI Taxonomy" id="6282"/>
    <lineage>
        <taxon>Eukaryota</taxon>
        <taxon>Metazoa</taxon>
        <taxon>Ecdysozoa</taxon>
        <taxon>Nematoda</taxon>
        <taxon>Chromadorea</taxon>
        <taxon>Rhabditida</taxon>
        <taxon>Spirurina</taxon>
        <taxon>Spiruromorpha</taxon>
        <taxon>Filarioidea</taxon>
        <taxon>Onchocercidae</taxon>
        <taxon>Onchocerca</taxon>
    </lineage>
</organism>
<reference evidence="1" key="2">
    <citation type="submission" date="2022-06" db="UniProtKB">
        <authorList>
            <consortium name="EnsemblMetazoa"/>
        </authorList>
    </citation>
    <scope>IDENTIFICATION</scope>
</reference>
<accession>A0A8R1TTI3</accession>
<dbReference type="EMBL" id="CMVM020000020">
    <property type="status" value="NOT_ANNOTATED_CDS"/>
    <property type="molecule type" value="Genomic_DNA"/>
</dbReference>
<evidence type="ECO:0000313" key="1">
    <source>
        <dbReference type="EnsemblMetazoa" id="OVOC401.1"/>
    </source>
</evidence>
<evidence type="ECO:0000313" key="2">
    <source>
        <dbReference type="Proteomes" id="UP000024404"/>
    </source>
</evidence>
<keyword evidence="2" id="KW-1185">Reference proteome</keyword>
<dbReference type="EnsemblMetazoa" id="OVOC401.1">
    <property type="protein sequence ID" value="OVOC401.1"/>
    <property type="gene ID" value="WBGene00237210"/>
</dbReference>
<dbReference type="AlphaFoldDB" id="A0A8R1TTI3"/>
<sequence length="95" mass="10933">MNDERNREVVADDADYKENKKDSMVIIKWHNIIRKESSKFDAFLEPANMLKNRVKLLGDKVGDDYYHASYADSCDRPGFGFSHTRQSMAISSNTV</sequence>
<proteinExistence type="predicted"/>
<dbReference type="Proteomes" id="UP000024404">
    <property type="component" value="Unassembled WGS sequence"/>
</dbReference>
<protein>
    <submittedName>
        <fullName evidence="1">Uncharacterized protein</fullName>
    </submittedName>
</protein>
<name>A0A8R1TTI3_ONCVO</name>